<dbReference type="CDD" id="cd06218">
    <property type="entry name" value="DHOD_e_trans"/>
    <property type="match status" value="1"/>
</dbReference>
<evidence type="ECO:0000256" key="3">
    <source>
        <dbReference type="ARBA" id="ARBA00022630"/>
    </source>
</evidence>
<dbReference type="PROSITE" id="PS51384">
    <property type="entry name" value="FAD_FR"/>
    <property type="match status" value="1"/>
</dbReference>
<dbReference type="InterPro" id="IPR012165">
    <property type="entry name" value="Cyt_c3_hydrogenase_gsu"/>
</dbReference>
<comment type="cofactor">
    <cofactor evidence="10">
        <name>[2Fe-2S] cluster</name>
        <dbReference type="ChEBI" id="CHEBI:190135"/>
    </cofactor>
</comment>
<dbReference type="PIRSF" id="PIRSF006816">
    <property type="entry name" value="Cyc3_hyd_g"/>
    <property type="match status" value="1"/>
</dbReference>
<proteinExistence type="inferred from homology"/>
<keyword evidence="8" id="KW-0408">Iron</keyword>
<evidence type="ECO:0000256" key="6">
    <source>
        <dbReference type="ARBA" id="ARBA00022827"/>
    </source>
</evidence>
<evidence type="ECO:0000256" key="7">
    <source>
        <dbReference type="ARBA" id="ARBA00022982"/>
    </source>
</evidence>
<protein>
    <recommendedName>
        <fullName evidence="11">FAD-binding FR-type domain-containing protein</fullName>
    </recommendedName>
</protein>
<evidence type="ECO:0000256" key="4">
    <source>
        <dbReference type="ARBA" id="ARBA00022714"/>
    </source>
</evidence>
<dbReference type="PANTHER" id="PTHR43513">
    <property type="entry name" value="DIHYDROOROTATE DEHYDROGENASE B (NAD(+)), ELECTRON TRANSFER SUBUNIT"/>
    <property type="match status" value="1"/>
</dbReference>
<dbReference type="InterPro" id="IPR019480">
    <property type="entry name" value="Dihydroorotate_DH_Fe-S-bd"/>
</dbReference>
<organism evidence="12">
    <name type="scientific">marine sediment metagenome</name>
    <dbReference type="NCBI Taxonomy" id="412755"/>
    <lineage>
        <taxon>unclassified sequences</taxon>
        <taxon>metagenomes</taxon>
        <taxon>ecological metagenomes</taxon>
    </lineage>
</organism>
<dbReference type="GO" id="GO:0050660">
    <property type="term" value="F:flavin adenine dinucleotide binding"/>
    <property type="evidence" value="ECO:0007669"/>
    <property type="project" value="InterPro"/>
</dbReference>
<reference evidence="12" key="1">
    <citation type="journal article" date="2014" name="Front. Microbiol.">
        <title>High frequency of phylogenetically diverse reductive dehalogenase-homologous genes in deep subseafloor sedimentary metagenomes.</title>
        <authorList>
            <person name="Kawai M."/>
            <person name="Futagami T."/>
            <person name="Toyoda A."/>
            <person name="Takaki Y."/>
            <person name="Nishi S."/>
            <person name="Hori S."/>
            <person name="Arai W."/>
            <person name="Tsubouchi T."/>
            <person name="Morono Y."/>
            <person name="Uchiyama I."/>
            <person name="Ito T."/>
            <person name="Fujiyama A."/>
            <person name="Inagaki F."/>
            <person name="Takami H."/>
        </authorList>
    </citation>
    <scope>NUCLEOTIDE SEQUENCE</scope>
    <source>
        <strain evidence="12">Expedition CK06-06</strain>
    </source>
</reference>
<evidence type="ECO:0000259" key="11">
    <source>
        <dbReference type="PROSITE" id="PS51384"/>
    </source>
</evidence>
<keyword evidence="3" id="KW-0285">Flavoprotein</keyword>
<name>X0VWW7_9ZZZZ</name>
<evidence type="ECO:0000256" key="8">
    <source>
        <dbReference type="ARBA" id="ARBA00023004"/>
    </source>
</evidence>
<comment type="similarity">
    <text evidence="1">Belongs to the PyrK family.</text>
</comment>
<keyword evidence="5" id="KW-0479">Metal-binding</keyword>
<evidence type="ECO:0000256" key="9">
    <source>
        <dbReference type="ARBA" id="ARBA00023014"/>
    </source>
</evidence>
<accession>X0VWW7</accession>
<dbReference type="InterPro" id="IPR017938">
    <property type="entry name" value="Riboflavin_synthase-like_b-brl"/>
</dbReference>
<dbReference type="Gene3D" id="2.10.240.10">
    <property type="entry name" value="Dihydroorotate dehydrogenase, electron transfer subunit"/>
    <property type="match status" value="1"/>
</dbReference>
<dbReference type="Gene3D" id="2.40.30.10">
    <property type="entry name" value="Translation factors"/>
    <property type="match status" value="1"/>
</dbReference>
<dbReference type="PANTHER" id="PTHR43513:SF3">
    <property type="entry name" value="DIHYDROOROTATE DEHYDROGENASE B (NAD(+)), ELECTRON TRANSFER SUBUNIT-RELATED"/>
    <property type="match status" value="1"/>
</dbReference>
<keyword evidence="7" id="KW-0249">Electron transport</keyword>
<keyword evidence="6" id="KW-0274">FAD</keyword>
<dbReference type="GO" id="GO:0006221">
    <property type="term" value="P:pyrimidine nucleotide biosynthetic process"/>
    <property type="evidence" value="ECO:0007669"/>
    <property type="project" value="InterPro"/>
</dbReference>
<gene>
    <name evidence="12" type="ORF">S01H1_56052</name>
</gene>
<dbReference type="AlphaFoldDB" id="X0VWW7"/>
<evidence type="ECO:0000256" key="10">
    <source>
        <dbReference type="ARBA" id="ARBA00034078"/>
    </source>
</evidence>
<dbReference type="InterPro" id="IPR039261">
    <property type="entry name" value="FNR_nucleotide-bd"/>
</dbReference>
<dbReference type="GO" id="GO:0016491">
    <property type="term" value="F:oxidoreductase activity"/>
    <property type="evidence" value="ECO:0007669"/>
    <property type="project" value="InterPro"/>
</dbReference>
<keyword evidence="4" id="KW-0001">2Fe-2S</keyword>
<sequence>NRRLYGDTVITWFAAPEVVRGALPGQFLMLRCCVEAAPGRPACDPLLPRPMSYHRMRQGAEGPEFALLYDVIGRGTEWLAGRAPGETAFVWGPLGRGYAIRPRSQNLLLVGGGIGVAPLVWLADVAVEKGKSVTLLLGGRTAGQIFPAHQLPPEVELVVTTEDGSLGIRGLVTEPFAEHLSWADQVFACGPNPMFQAMAEVLRRSRTRRPVQVLLEERMGCGWGICYGCAVETKRGMRLVCKDGPRFELRDVF</sequence>
<comment type="caution">
    <text evidence="12">The sequence shown here is derived from an EMBL/GenBank/DDBJ whole genome shotgun (WGS) entry which is preliminary data.</text>
</comment>
<evidence type="ECO:0000256" key="1">
    <source>
        <dbReference type="ARBA" id="ARBA00006422"/>
    </source>
</evidence>
<dbReference type="SUPFAM" id="SSF63380">
    <property type="entry name" value="Riboflavin synthase domain-like"/>
    <property type="match status" value="1"/>
</dbReference>
<evidence type="ECO:0000256" key="5">
    <source>
        <dbReference type="ARBA" id="ARBA00022723"/>
    </source>
</evidence>
<feature type="domain" description="FAD-binding FR-type" evidence="11">
    <location>
        <begin position="1"/>
        <end position="100"/>
    </location>
</feature>
<dbReference type="InterPro" id="IPR017927">
    <property type="entry name" value="FAD-bd_FR_type"/>
</dbReference>
<dbReference type="Gene3D" id="3.40.50.80">
    <property type="entry name" value="Nucleotide-binding domain of ferredoxin-NADP reductase (FNR) module"/>
    <property type="match status" value="1"/>
</dbReference>
<dbReference type="Pfam" id="PF10418">
    <property type="entry name" value="DHODB_Fe-S_bind"/>
    <property type="match status" value="1"/>
</dbReference>
<dbReference type="EMBL" id="BARS01036471">
    <property type="protein sequence ID" value="GAG15612.1"/>
    <property type="molecule type" value="Genomic_DNA"/>
</dbReference>
<dbReference type="SUPFAM" id="SSF52343">
    <property type="entry name" value="Ferredoxin reductase-like, C-terminal NADP-linked domain"/>
    <property type="match status" value="1"/>
</dbReference>
<feature type="non-terminal residue" evidence="12">
    <location>
        <position position="1"/>
    </location>
</feature>
<keyword evidence="9" id="KW-0411">Iron-sulfur</keyword>
<dbReference type="GO" id="GO:0046872">
    <property type="term" value="F:metal ion binding"/>
    <property type="evidence" value="ECO:0007669"/>
    <property type="project" value="UniProtKB-KW"/>
</dbReference>
<dbReference type="InterPro" id="IPR050353">
    <property type="entry name" value="PyrK_electron_transfer"/>
</dbReference>
<dbReference type="GO" id="GO:0051537">
    <property type="term" value="F:2 iron, 2 sulfur cluster binding"/>
    <property type="evidence" value="ECO:0007669"/>
    <property type="project" value="UniProtKB-KW"/>
</dbReference>
<evidence type="ECO:0000256" key="2">
    <source>
        <dbReference type="ARBA" id="ARBA00022448"/>
    </source>
</evidence>
<evidence type="ECO:0000313" key="12">
    <source>
        <dbReference type="EMBL" id="GAG15612.1"/>
    </source>
</evidence>
<dbReference type="InterPro" id="IPR037117">
    <property type="entry name" value="Dihydroorotate_DH_ele_sf"/>
</dbReference>
<keyword evidence="2" id="KW-0813">Transport</keyword>